<proteinExistence type="predicted"/>
<name>A0A2M3ZQK9_9DIPT</name>
<feature type="chain" id="PRO_5014720798" evidence="1">
    <location>
        <begin position="25"/>
        <end position="114"/>
    </location>
</feature>
<dbReference type="EMBL" id="GGFM01010083">
    <property type="protein sequence ID" value="MBW30834.1"/>
    <property type="molecule type" value="Transcribed_RNA"/>
</dbReference>
<dbReference type="AlphaFoldDB" id="A0A2M3ZQK9"/>
<accession>A0A2M3ZQK9</accession>
<keyword evidence="1" id="KW-0732">Signal</keyword>
<reference evidence="2" key="1">
    <citation type="submission" date="2018-01" db="EMBL/GenBank/DDBJ databases">
        <title>An insight into the sialome of Amazonian anophelines.</title>
        <authorList>
            <person name="Ribeiro J.M."/>
            <person name="Scarpassa V."/>
            <person name="Calvo E."/>
        </authorList>
    </citation>
    <scope>NUCLEOTIDE SEQUENCE</scope>
    <source>
        <tissue evidence="2">Salivary glands</tissue>
    </source>
</reference>
<protein>
    <submittedName>
        <fullName evidence="2">Putative secreted peptide</fullName>
    </submittedName>
</protein>
<organism evidence="2">
    <name type="scientific">Anopheles braziliensis</name>
    <dbReference type="NCBI Taxonomy" id="58242"/>
    <lineage>
        <taxon>Eukaryota</taxon>
        <taxon>Metazoa</taxon>
        <taxon>Ecdysozoa</taxon>
        <taxon>Arthropoda</taxon>
        <taxon>Hexapoda</taxon>
        <taxon>Insecta</taxon>
        <taxon>Pterygota</taxon>
        <taxon>Neoptera</taxon>
        <taxon>Endopterygota</taxon>
        <taxon>Diptera</taxon>
        <taxon>Nematocera</taxon>
        <taxon>Culicoidea</taxon>
        <taxon>Culicidae</taxon>
        <taxon>Anophelinae</taxon>
        <taxon>Anopheles</taxon>
    </lineage>
</organism>
<sequence length="114" mass="12934">MQMASATSSSRATALAFIMMHVLATNLLTELTEKITKPNTNLAIKVLSSESLEALEKTLDFRNNNNTNLESTGNTRLVKATRGYRTVRSAMRCRFEKQTKTPEAPLERWIAWNW</sequence>
<evidence type="ECO:0000313" key="2">
    <source>
        <dbReference type="EMBL" id="MBW30834.1"/>
    </source>
</evidence>
<feature type="signal peptide" evidence="1">
    <location>
        <begin position="1"/>
        <end position="24"/>
    </location>
</feature>
<evidence type="ECO:0000256" key="1">
    <source>
        <dbReference type="SAM" id="SignalP"/>
    </source>
</evidence>